<feature type="compositionally biased region" description="Basic and acidic residues" evidence="1">
    <location>
        <begin position="116"/>
        <end position="130"/>
    </location>
</feature>
<feature type="compositionally biased region" description="Basic and acidic residues" evidence="1">
    <location>
        <begin position="160"/>
        <end position="191"/>
    </location>
</feature>
<proteinExistence type="predicted"/>
<organism evidence="2 3">
    <name type="scientific">Plasmodium inui San Antonio 1</name>
    <dbReference type="NCBI Taxonomy" id="1237626"/>
    <lineage>
        <taxon>Eukaryota</taxon>
        <taxon>Sar</taxon>
        <taxon>Alveolata</taxon>
        <taxon>Apicomplexa</taxon>
        <taxon>Aconoidasida</taxon>
        <taxon>Haemosporida</taxon>
        <taxon>Plasmodiidae</taxon>
        <taxon>Plasmodium</taxon>
        <taxon>Plasmodium (Plasmodium)</taxon>
    </lineage>
</organism>
<accession>W7A5T2</accession>
<evidence type="ECO:0000313" key="2">
    <source>
        <dbReference type="EMBL" id="EUD64449.1"/>
    </source>
</evidence>
<feature type="region of interest" description="Disordered" evidence="1">
    <location>
        <begin position="1"/>
        <end position="205"/>
    </location>
</feature>
<feature type="compositionally biased region" description="Polar residues" evidence="1">
    <location>
        <begin position="98"/>
        <end position="113"/>
    </location>
</feature>
<dbReference type="GeneID" id="20040437"/>
<name>W7A5T2_9APIC</name>
<feature type="compositionally biased region" description="Polar residues" evidence="1">
    <location>
        <begin position="143"/>
        <end position="156"/>
    </location>
</feature>
<dbReference type="AlphaFoldDB" id="W7A5T2"/>
<protein>
    <submittedName>
        <fullName evidence="2">Uncharacterized protein</fullName>
    </submittedName>
</protein>
<dbReference type="VEuPathDB" id="PlasmoDB:C922_05163"/>
<dbReference type="EMBL" id="KI965501">
    <property type="protein sequence ID" value="EUD64449.1"/>
    <property type="molecule type" value="Genomic_DNA"/>
</dbReference>
<evidence type="ECO:0000313" key="3">
    <source>
        <dbReference type="Proteomes" id="UP000030640"/>
    </source>
</evidence>
<dbReference type="Proteomes" id="UP000030640">
    <property type="component" value="Unassembled WGS sequence"/>
</dbReference>
<reference evidence="2 3" key="1">
    <citation type="submission" date="2013-02" db="EMBL/GenBank/DDBJ databases">
        <title>The Genome Sequence of Plasmodium inui San Antonio 1.</title>
        <authorList>
            <consortium name="The Broad Institute Genome Sequencing Platform"/>
            <consortium name="The Broad Institute Genome Sequencing Center for Infectious Disease"/>
            <person name="Neafsey D."/>
            <person name="Cheeseman I."/>
            <person name="Volkman S."/>
            <person name="Adams J."/>
            <person name="Walker B."/>
            <person name="Young S.K."/>
            <person name="Zeng Q."/>
            <person name="Gargeya S."/>
            <person name="Fitzgerald M."/>
            <person name="Haas B."/>
            <person name="Abouelleil A."/>
            <person name="Alvarado L."/>
            <person name="Arachchi H.M."/>
            <person name="Berlin A.M."/>
            <person name="Chapman S.B."/>
            <person name="Dewar J."/>
            <person name="Goldberg J."/>
            <person name="Griggs A."/>
            <person name="Gujja S."/>
            <person name="Hansen M."/>
            <person name="Howarth C."/>
            <person name="Imamovic A."/>
            <person name="Larimer J."/>
            <person name="McCowan C."/>
            <person name="Murphy C."/>
            <person name="Neiman D."/>
            <person name="Pearson M."/>
            <person name="Priest M."/>
            <person name="Roberts A."/>
            <person name="Saif S."/>
            <person name="Shea T."/>
            <person name="Sisk P."/>
            <person name="Sykes S."/>
            <person name="Wortman J."/>
            <person name="Nusbaum C."/>
            <person name="Birren B."/>
        </authorList>
    </citation>
    <scope>NUCLEOTIDE SEQUENCE [LARGE SCALE GENOMIC DNA]</scope>
    <source>
        <strain evidence="2 3">San Antonio 1</strain>
    </source>
</reference>
<sequence length="205" mass="23672">MKRLRKKRGKKIQRQKEQANRSTQRNPTNTSRLRTMKTPKERRIPGARTKIRHSKCTPVKKGESHGTEEETEDTRNSGSYKRDRSERNLAAPEPPSYKMSNGRQSASSGPNVSRKQRQDKMNEDRTDTQRMGKRVSRRITMEGTIQQAARTGQGSLSGPDRGEGQNRRKEENKNVRTNENLEKTRRDETSPHRLSFPTRQSTEEA</sequence>
<evidence type="ECO:0000256" key="1">
    <source>
        <dbReference type="SAM" id="MobiDB-lite"/>
    </source>
</evidence>
<feature type="compositionally biased region" description="Polar residues" evidence="1">
    <location>
        <begin position="20"/>
        <end position="33"/>
    </location>
</feature>
<feature type="compositionally biased region" description="Basic residues" evidence="1">
    <location>
        <begin position="1"/>
        <end position="13"/>
    </location>
</feature>
<dbReference type="RefSeq" id="XP_008818957.1">
    <property type="nucleotide sequence ID" value="XM_008820735.1"/>
</dbReference>
<gene>
    <name evidence="2" type="ORF">C922_05163</name>
</gene>
<keyword evidence="3" id="KW-1185">Reference proteome</keyword>